<proteinExistence type="predicted"/>
<dbReference type="AlphaFoldDB" id="A0A653CL54"/>
<protein>
    <submittedName>
        <fullName evidence="1">Uncharacterized protein</fullName>
    </submittedName>
</protein>
<organism evidence="1 2">
    <name type="scientific">Callosobruchus maculatus</name>
    <name type="common">Southern cowpea weevil</name>
    <name type="synonym">Pulse bruchid</name>
    <dbReference type="NCBI Taxonomy" id="64391"/>
    <lineage>
        <taxon>Eukaryota</taxon>
        <taxon>Metazoa</taxon>
        <taxon>Ecdysozoa</taxon>
        <taxon>Arthropoda</taxon>
        <taxon>Hexapoda</taxon>
        <taxon>Insecta</taxon>
        <taxon>Pterygota</taxon>
        <taxon>Neoptera</taxon>
        <taxon>Endopterygota</taxon>
        <taxon>Coleoptera</taxon>
        <taxon>Polyphaga</taxon>
        <taxon>Cucujiformia</taxon>
        <taxon>Chrysomeloidea</taxon>
        <taxon>Chrysomelidae</taxon>
        <taxon>Bruchinae</taxon>
        <taxon>Bruchini</taxon>
        <taxon>Callosobruchus</taxon>
    </lineage>
</organism>
<dbReference type="OrthoDB" id="6807925at2759"/>
<keyword evidence="2" id="KW-1185">Reference proteome</keyword>
<name>A0A653CL54_CALMS</name>
<dbReference type="Proteomes" id="UP000410492">
    <property type="component" value="Unassembled WGS sequence"/>
</dbReference>
<dbReference type="EMBL" id="CAACVG010008138">
    <property type="protein sequence ID" value="VEN48653.1"/>
    <property type="molecule type" value="Genomic_DNA"/>
</dbReference>
<accession>A0A653CL54</accession>
<evidence type="ECO:0000313" key="1">
    <source>
        <dbReference type="EMBL" id="VEN48653.1"/>
    </source>
</evidence>
<sequence>MKSLTRKNFSVRTIKEHLGLIIKLWVKEIDGLKDRSCIEYHPTEKQTLCAEVYNLMKEFKYEAKKTKLNQALDKSKKLGIMAREEAKNSVLQNNIENDYVDHDILVDHTYVGAYIGCSTRGTNKGQYFALREKELQLEEKKLALEERKLKLAEQQFELASFETRKKLELQEKQINSEIESRRFLETNLDNQNKLIHLLVSKLNN</sequence>
<gene>
    <name evidence="1" type="ORF">CALMAC_LOCUS10024</name>
</gene>
<reference evidence="1 2" key="1">
    <citation type="submission" date="2019-01" db="EMBL/GenBank/DDBJ databases">
        <authorList>
            <person name="Sayadi A."/>
        </authorList>
    </citation>
    <scope>NUCLEOTIDE SEQUENCE [LARGE SCALE GENOMIC DNA]</scope>
</reference>
<evidence type="ECO:0000313" key="2">
    <source>
        <dbReference type="Proteomes" id="UP000410492"/>
    </source>
</evidence>